<sequence length="230" mass="25004">MFSEDPVNTTFHRHWRDVPEGTWRWPNFSPAEIACRGTGKLLVNGPALDKLQALRDRLGKPLIVRSAYRSPEHNRAVGGATRSKHLDGAAFDIAMANHDPVAFEAAAREVGFLGFGFYPRSGFMHVDLGPARQWGERFPVRATAFASETPPAREVLADSRTMKGGGAAGVATLGAAGVEVAQSLLAETQTAILPLVPYLDTLRWVFIAVALGGIGVAIYARLDDWKRGRR</sequence>
<evidence type="ECO:0000256" key="7">
    <source>
        <dbReference type="ARBA" id="ARBA00022833"/>
    </source>
</evidence>
<keyword evidence="5" id="KW-0732">Signal</keyword>
<evidence type="ECO:0000256" key="6">
    <source>
        <dbReference type="ARBA" id="ARBA00022801"/>
    </source>
</evidence>
<evidence type="ECO:0000313" key="14">
    <source>
        <dbReference type="EMBL" id="PTN01220.1"/>
    </source>
</evidence>
<keyword evidence="9" id="KW-0961">Cell wall biogenesis/degradation</keyword>
<dbReference type="SUPFAM" id="SSF55166">
    <property type="entry name" value="Hedgehog/DD-peptidase"/>
    <property type="match status" value="1"/>
</dbReference>
<evidence type="ECO:0000256" key="12">
    <source>
        <dbReference type="SAM" id="Phobius"/>
    </source>
</evidence>
<evidence type="ECO:0000256" key="2">
    <source>
        <dbReference type="ARBA" id="ARBA00004776"/>
    </source>
</evidence>
<dbReference type="Pfam" id="PF08291">
    <property type="entry name" value="Peptidase_M15_3"/>
    <property type="match status" value="1"/>
</dbReference>
<name>A0A2T5BQ26_9RHOB</name>
<dbReference type="AlphaFoldDB" id="A0A2T5BQ26"/>
<comment type="pathway">
    <text evidence="2">Cell wall biogenesis; cell wall polysaccharide biosynthesis.</text>
</comment>
<gene>
    <name evidence="14" type="ORF">C8N32_11510</name>
</gene>
<keyword evidence="12" id="KW-1133">Transmembrane helix</keyword>
<dbReference type="GO" id="GO:0006508">
    <property type="term" value="P:proteolysis"/>
    <property type="evidence" value="ECO:0007669"/>
    <property type="project" value="UniProtKB-KW"/>
</dbReference>
<keyword evidence="8" id="KW-0482">Metalloprotease</keyword>
<keyword evidence="12" id="KW-0812">Transmembrane</keyword>
<keyword evidence="6" id="KW-0378">Hydrolase</keyword>
<keyword evidence="15" id="KW-1185">Reference proteome</keyword>
<dbReference type="GO" id="GO:0008237">
    <property type="term" value="F:metallopeptidase activity"/>
    <property type="evidence" value="ECO:0007669"/>
    <property type="project" value="UniProtKB-KW"/>
</dbReference>
<reference evidence="14 15" key="1">
    <citation type="submission" date="2018-04" db="EMBL/GenBank/DDBJ databases">
        <title>Genomic Encyclopedia of Archaeal and Bacterial Type Strains, Phase II (KMG-II): from individual species to whole genera.</title>
        <authorList>
            <person name="Goeker M."/>
        </authorList>
    </citation>
    <scope>NUCLEOTIDE SEQUENCE [LARGE SCALE GENOMIC DNA]</scope>
    <source>
        <strain evidence="14 15">DSM 18064</strain>
    </source>
</reference>
<evidence type="ECO:0000256" key="8">
    <source>
        <dbReference type="ARBA" id="ARBA00023049"/>
    </source>
</evidence>
<comment type="similarity">
    <text evidence="10">Belongs to the peptidase M15 family.</text>
</comment>
<dbReference type="GO" id="GO:0046872">
    <property type="term" value="F:metal ion binding"/>
    <property type="evidence" value="ECO:0007669"/>
    <property type="project" value="UniProtKB-KW"/>
</dbReference>
<keyword evidence="7" id="KW-0862">Zinc</keyword>
<protein>
    <recommendedName>
        <fullName evidence="11">Murein endopeptidase K</fullName>
    </recommendedName>
</protein>
<dbReference type="Proteomes" id="UP000243859">
    <property type="component" value="Unassembled WGS sequence"/>
</dbReference>
<evidence type="ECO:0000256" key="4">
    <source>
        <dbReference type="ARBA" id="ARBA00022723"/>
    </source>
</evidence>
<dbReference type="PANTHER" id="PTHR37425:SF1">
    <property type="entry name" value="OUTER MEMBRANE PROTEIN"/>
    <property type="match status" value="1"/>
</dbReference>
<dbReference type="EMBL" id="QAAA01000015">
    <property type="protein sequence ID" value="PTN01220.1"/>
    <property type="molecule type" value="Genomic_DNA"/>
</dbReference>
<dbReference type="GO" id="GO:0071555">
    <property type="term" value="P:cell wall organization"/>
    <property type="evidence" value="ECO:0007669"/>
    <property type="project" value="UniProtKB-KW"/>
</dbReference>
<feature type="transmembrane region" description="Helical" evidence="12">
    <location>
        <begin position="202"/>
        <end position="222"/>
    </location>
</feature>
<comment type="caution">
    <text evidence="14">The sequence shown here is derived from an EMBL/GenBank/DDBJ whole genome shotgun (WGS) entry which is preliminary data.</text>
</comment>
<feature type="domain" description="Peptidase M15A C-terminal" evidence="13">
    <location>
        <begin position="27"/>
        <end position="127"/>
    </location>
</feature>
<keyword evidence="4" id="KW-0479">Metal-binding</keyword>
<evidence type="ECO:0000256" key="10">
    <source>
        <dbReference type="ARBA" id="ARBA00093448"/>
    </source>
</evidence>
<evidence type="ECO:0000256" key="11">
    <source>
        <dbReference type="ARBA" id="ARBA00093666"/>
    </source>
</evidence>
<comment type="cofactor">
    <cofactor evidence="1">
        <name>Zn(2+)</name>
        <dbReference type="ChEBI" id="CHEBI:29105"/>
    </cofactor>
</comment>
<evidence type="ECO:0000313" key="15">
    <source>
        <dbReference type="Proteomes" id="UP000243859"/>
    </source>
</evidence>
<evidence type="ECO:0000256" key="1">
    <source>
        <dbReference type="ARBA" id="ARBA00001947"/>
    </source>
</evidence>
<dbReference type="PANTHER" id="PTHR37425">
    <property type="match status" value="1"/>
</dbReference>
<dbReference type="InterPro" id="IPR009045">
    <property type="entry name" value="Zn_M74/Hedgehog-like"/>
</dbReference>
<keyword evidence="3" id="KW-0645">Protease</keyword>
<proteinExistence type="inferred from homology"/>
<accession>A0A2T5BQ26</accession>
<dbReference type="Gene3D" id="3.30.1380.10">
    <property type="match status" value="1"/>
</dbReference>
<evidence type="ECO:0000259" key="13">
    <source>
        <dbReference type="Pfam" id="PF08291"/>
    </source>
</evidence>
<evidence type="ECO:0000256" key="3">
    <source>
        <dbReference type="ARBA" id="ARBA00022670"/>
    </source>
</evidence>
<dbReference type="InterPro" id="IPR013230">
    <property type="entry name" value="Peptidase_M15A_C"/>
</dbReference>
<evidence type="ECO:0000256" key="5">
    <source>
        <dbReference type="ARBA" id="ARBA00022729"/>
    </source>
</evidence>
<evidence type="ECO:0000256" key="9">
    <source>
        <dbReference type="ARBA" id="ARBA00023316"/>
    </source>
</evidence>
<keyword evidence="12" id="KW-0472">Membrane</keyword>
<dbReference type="InterPro" id="IPR010275">
    <property type="entry name" value="MepK"/>
</dbReference>
<organism evidence="14 15">
    <name type="scientific">Rhodovulum imhoffii</name>
    <dbReference type="NCBI Taxonomy" id="365340"/>
    <lineage>
        <taxon>Bacteria</taxon>
        <taxon>Pseudomonadati</taxon>
        <taxon>Pseudomonadota</taxon>
        <taxon>Alphaproteobacteria</taxon>
        <taxon>Rhodobacterales</taxon>
        <taxon>Paracoccaceae</taxon>
        <taxon>Rhodovulum</taxon>
    </lineage>
</organism>